<dbReference type="EMBL" id="CP015059">
    <property type="protein sequence ID" value="QGN17291.1"/>
    <property type="molecule type" value="Genomic_DNA"/>
</dbReference>
<proteinExistence type="predicted"/>
<name>A0ABX6EYN2_KLUMA</name>
<dbReference type="Proteomes" id="UP000422736">
    <property type="component" value="Chromosome 6"/>
</dbReference>
<gene>
    <name evidence="2" type="ORF">FIM1_4022</name>
</gene>
<reference evidence="2 3" key="1">
    <citation type="submission" date="2016-03" db="EMBL/GenBank/DDBJ databases">
        <title>How can Kluyveromyces marxianus grow so fast - potential evolutionary course in Saccharomyces Complex revealed by comparative genomics.</title>
        <authorList>
            <person name="Mo W."/>
            <person name="Lu W."/>
            <person name="Yang X."/>
            <person name="Qi J."/>
            <person name="Lv H."/>
        </authorList>
    </citation>
    <scope>NUCLEOTIDE SEQUENCE [LARGE SCALE GENOMIC DNA]</scope>
    <source>
        <strain evidence="2 3">FIM1</strain>
    </source>
</reference>
<keyword evidence="3" id="KW-1185">Reference proteome</keyword>
<evidence type="ECO:0000313" key="3">
    <source>
        <dbReference type="Proteomes" id="UP000422736"/>
    </source>
</evidence>
<sequence>MNEQGLNKGKMLRYFSMIRKSLANSGELYILGEDLIDKFVPDNYQLSCDSFYFKAHEKTISNLEPIDSLIERKLFTPAMSGWQWQVNKQKALESQVLREIKNEKPEDHLKRFTRSSKKRRDTKAEIREDEVPSPVSLDGQEEDDDVFRQKQKHHAFISLSRLRLAETVIPEQAAYKVL</sequence>
<evidence type="ECO:0000313" key="2">
    <source>
        <dbReference type="EMBL" id="QGN17291.1"/>
    </source>
</evidence>
<feature type="region of interest" description="Disordered" evidence="1">
    <location>
        <begin position="107"/>
        <end position="144"/>
    </location>
</feature>
<feature type="compositionally biased region" description="Basic residues" evidence="1">
    <location>
        <begin position="111"/>
        <end position="121"/>
    </location>
</feature>
<organism evidence="2 3">
    <name type="scientific">Kluyveromyces marxianus</name>
    <name type="common">Yeast</name>
    <name type="synonym">Candida kefyr</name>
    <dbReference type="NCBI Taxonomy" id="4911"/>
    <lineage>
        <taxon>Eukaryota</taxon>
        <taxon>Fungi</taxon>
        <taxon>Dikarya</taxon>
        <taxon>Ascomycota</taxon>
        <taxon>Saccharomycotina</taxon>
        <taxon>Saccharomycetes</taxon>
        <taxon>Saccharomycetales</taxon>
        <taxon>Saccharomycetaceae</taxon>
        <taxon>Kluyveromyces</taxon>
    </lineage>
</organism>
<protein>
    <submittedName>
        <fullName evidence="2">Uncharacterized protein</fullName>
    </submittedName>
</protein>
<evidence type="ECO:0000256" key="1">
    <source>
        <dbReference type="SAM" id="MobiDB-lite"/>
    </source>
</evidence>
<accession>A0ABX6EYN2</accession>